<organism evidence="1 2">
    <name type="scientific">Clunio marinus</name>
    <dbReference type="NCBI Taxonomy" id="568069"/>
    <lineage>
        <taxon>Eukaryota</taxon>
        <taxon>Metazoa</taxon>
        <taxon>Ecdysozoa</taxon>
        <taxon>Arthropoda</taxon>
        <taxon>Hexapoda</taxon>
        <taxon>Insecta</taxon>
        <taxon>Pterygota</taxon>
        <taxon>Neoptera</taxon>
        <taxon>Endopterygota</taxon>
        <taxon>Diptera</taxon>
        <taxon>Nematocera</taxon>
        <taxon>Chironomoidea</taxon>
        <taxon>Chironomidae</taxon>
        <taxon>Clunio</taxon>
    </lineage>
</organism>
<accession>A0A1J1HLJ3</accession>
<dbReference type="Proteomes" id="UP000183832">
    <property type="component" value="Unassembled WGS sequence"/>
</dbReference>
<protein>
    <submittedName>
        <fullName evidence="1">CLUMA_CG000908, isoform A</fullName>
    </submittedName>
</protein>
<reference evidence="1 2" key="1">
    <citation type="submission" date="2015-04" db="EMBL/GenBank/DDBJ databases">
        <authorList>
            <person name="Syromyatnikov M.Y."/>
            <person name="Popov V.N."/>
        </authorList>
    </citation>
    <scope>NUCLEOTIDE SEQUENCE [LARGE SCALE GENOMIC DNA]</scope>
</reference>
<proteinExistence type="predicted"/>
<sequence length="73" mass="8294">MNYFCSLATNHKLFYLGTKFCKVTPEGAGDKLLVNLFPAPSGVTLQKYNLWKEDAECIKEQLFQTYIIPNSNS</sequence>
<keyword evidence="2" id="KW-1185">Reference proteome</keyword>
<evidence type="ECO:0000313" key="1">
    <source>
        <dbReference type="EMBL" id="CRK87105.1"/>
    </source>
</evidence>
<dbReference type="EMBL" id="CVRI01000003">
    <property type="protein sequence ID" value="CRK87105.1"/>
    <property type="molecule type" value="Genomic_DNA"/>
</dbReference>
<name>A0A1J1HLJ3_9DIPT</name>
<evidence type="ECO:0000313" key="2">
    <source>
        <dbReference type="Proteomes" id="UP000183832"/>
    </source>
</evidence>
<dbReference type="AlphaFoldDB" id="A0A1J1HLJ3"/>
<gene>
    <name evidence="1" type="ORF">CLUMA_CG000908</name>
</gene>